<dbReference type="InterPro" id="IPR016187">
    <property type="entry name" value="CTDL_fold"/>
</dbReference>
<dbReference type="AlphaFoldDB" id="A0A935Q257"/>
<dbReference type="InterPro" id="IPR051043">
    <property type="entry name" value="Sulfatase_Mod_Factor_Kinase"/>
</dbReference>
<protein>
    <submittedName>
        <fullName evidence="2">Formylglycine-generating enzyme family protein</fullName>
    </submittedName>
</protein>
<sequence length="329" mass="36764">MRHLRGLTIALCLPLFLGLFGCIHLAQPENPPANRNVDVVAIPLVMVPPGEFLMGGTETAEALALAYPSSGKTPDYFADEYPRHRVRITKAFLLGKFEVTVAQFRQFTVETGYKTEAESDGTGGWGCNASTGRCEGRQVQYSWHNPGYPLLDAQPVVNVSYNDALAFCQWLSKKEGKHYRLPTEAEWEYANRAGTQTRYANSDDPAQLPSFARAIDLSRHGEFGHIQEIIIKPDDPTAFPIAVGRLAPNAFGLHDMHGNVWEWVADWYGATYYSESPVDDPQGPRSGELRVRRGGGWNSFPIWLRSSFRNWNTPSSRCVNLGFRVARDL</sequence>
<dbReference type="PANTHER" id="PTHR23150">
    <property type="entry name" value="SULFATASE MODIFYING FACTOR 1, 2"/>
    <property type="match status" value="1"/>
</dbReference>
<comment type="caution">
    <text evidence="2">The sequence shown here is derived from an EMBL/GenBank/DDBJ whole genome shotgun (WGS) entry which is preliminary data.</text>
</comment>
<dbReference type="PANTHER" id="PTHR23150:SF19">
    <property type="entry name" value="FORMYLGLYCINE-GENERATING ENZYME"/>
    <property type="match status" value="1"/>
</dbReference>
<accession>A0A935Q257</accession>
<dbReference type="InterPro" id="IPR005532">
    <property type="entry name" value="SUMF_dom"/>
</dbReference>
<dbReference type="Gene3D" id="3.90.1580.10">
    <property type="entry name" value="paralog of FGE (formylglycine-generating enzyme)"/>
    <property type="match status" value="1"/>
</dbReference>
<feature type="domain" description="Sulfatase-modifying factor enzyme-like" evidence="1">
    <location>
        <begin position="44"/>
        <end position="327"/>
    </location>
</feature>
<dbReference type="GO" id="GO:0120147">
    <property type="term" value="F:formylglycine-generating oxidase activity"/>
    <property type="evidence" value="ECO:0007669"/>
    <property type="project" value="TreeGrafter"/>
</dbReference>
<evidence type="ECO:0000259" key="1">
    <source>
        <dbReference type="Pfam" id="PF03781"/>
    </source>
</evidence>
<evidence type="ECO:0000313" key="3">
    <source>
        <dbReference type="Proteomes" id="UP000697998"/>
    </source>
</evidence>
<dbReference type="PROSITE" id="PS51257">
    <property type="entry name" value="PROKAR_LIPOPROTEIN"/>
    <property type="match status" value="1"/>
</dbReference>
<dbReference type="EMBL" id="JADJMH010000016">
    <property type="protein sequence ID" value="MBK7676186.1"/>
    <property type="molecule type" value="Genomic_DNA"/>
</dbReference>
<reference evidence="2 3" key="1">
    <citation type="submission" date="2020-10" db="EMBL/GenBank/DDBJ databases">
        <title>Connecting structure to function with the recovery of over 1000 high-quality activated sludge metagenome-assembled genomes encoding full-length rRNA genes using long-read sequencing.</title>
        <authorList>
            <person name="Singleton C.M."/>
            <person name="Petriglieri F."/>
            <person name="Kristensen J.M."/>
            <person name="Kirkegaard R.H."/>
            <person name="Michaelsen T.Y."/>
            <person name="Andersen M.H."/>
            <person name="Karst S.M."/>
            <person name="Dueholm M.S."/>
            <person name="Nielsen P.H."/>
            <person name="Albertsen M."/>
        </authorList>
    </citation>
    <scope>NUCLEOTIDE SEQUENCE [LARGE SCALE GENOMIC DNA]</scope>
    <source>
        <strain evidence="2">EsbW_18-Q3-R4-48_BATAC.285</strain>
    </source>
</reference>
<gene>
    <name evidence="2" type="ORF">IPJ27_16320</name>
</gene>
<dbReference type="Proteomes" id="UP000697998">
    <property type="component" value="Unassembled WGS sequence"/>
</dbReference>
<organism evidence="2 3">
    <name type="scientific">Candidatus Accumulibacter proximus</name>
    <dbReference type="NCBI Taxonomy" id="2954385"/>
    <lineage>
        <taxon>Bacteria</taxon>
        <taxon>Pseudomonadati</taxon>
        <taxon>Pseudomonadota</taxon>
        <taxon>Betaproteobacteria</taxon>
        <taxon>Candidatus Accumulibacter</taxon>
    </lineage>
</organism>
<name>A0A935Q257_9PROT</name>
<dbReference type="Pfam" id="PF03781">
    <property type="entry name" value="FGE-sulfatase"/>
    <property type="match status" value="1"/>
</dbReference>
<dbReference type="SUPFAM" id="SSF56436">
    <property type="entry name" value="C-type lectin-like"/>
    <property type="match status" value="1"/>
</dbReference>
<evidence type="ECO:0000313" key="2">
    <source>
        <dbReference type="EMBL" id="MBK7676186.1"/>
    </source>
</evidence>
<dbReference type="InterPro" id="IPR042095">
    <property type="entry name" value="SUMF_sf"/>
</dbReference>
<proteinExistence type="predicted"/>